<dbReference type="InterPro" id="IPR050322">
    <property type="entry name" value="Fe-S_cluster_asmbl/transfer"/>
</dbReference>
<dbReference type="SUPFAM" id="SSF89360">
    <property type="entry name" value="HesB-like domain"/>
    <property type="match status" value="1"/>
</dbReference>
<dbReference type="Gene3D" id="2.60.300.12">
    <property type="entry name" value="HesB-like domain"/>
    <property type="match status" value="1"/>
</dbReference>
<proteinExistence type="predicted"/>
<dbReference type="AlphaFoldDB" id="A0A9X1KV09"/>
<dbReference type="PANTHER" id="PTHR10072">
    <property type="entry name" value="IRON-SULFUR CLUSTER ASSEMBLY PROTEIN"/>
    <property type="match status" value="1"/>
</dbReference>
<dbReference type="GO" id="GO:0051537">
    <property type="term" value="F:2 iron, 2 sulfur cluster binding"/>
    <property type="evidence" value="ECO:0007669"/>
    <property type="project" value="TreeGrafter"/>
</dbReference>
<dbReference type="GO" id="GO:0005737">
    <property type="term" value="C:cytoplasm"/>
    <property type="evidence" value="ECO:0007669"/>
    <property type="project" value="TreeGrafter"/>
</dbReference>
<feature type="domain" description="Core" evidence="1">
    <location>
        <begin position="8"/>
        <end position="100"/>
    </location>
</feature>
<dbReference type="Proteomes" id="UP001139409">
    <property type="component" value="Unassembled WGS sequence"/>
</dbReference>
<protein>
    <submittedName>
        <fullName evidence="2">Iron-sulfur cluster assembly accessory protein</fullName>
    </submittedName>
</protein>
<accession>A0A9X1KV09</accession>
<comment type="caution">
    <text evidence="2">The sequence shown here is derived from an EMBL/GenBank/DDBJ whole genome shotgun (WGS) entry which is preliminary data.</text>
</comment>
<dbReference type="PANTHER" id="PTHR10072:SF41">
    <property type="entry name" value="IRON-SULFUR CLUSTER ASSEMBLY 1 HOMOLOG, MITOCHONDRIAL"/>
    <property type="match status" value="1"/>
</dbReference>
<evidence type="ECO:0000313" key="3">
    <source>
        <dbReference type="Proteomes" id="UP001139409"/>
    </source>
</evidence>
<dbReference type="GO" id="GO:0016226">
    <property type="term" value="P:iron-sulfur cluster assembly"/>
    <property type="evidence" value="ECO:0007669"/>
    <property type="project" value="TreeGrafter"/>
</dbReference>
<evidence type="ECO:0000313" key="2">
    <source>
        <dbReference type="EMBL" id="MCA6074148.1"/>
    </source>
</evidence>
<dbReference type="InterPro" id="IPR000361">
    <property type="entry name" value="ATAP_core_dom"/>
</dbReference>
<dbReference type="EMBL" id="JAIXNE010000001">
    <property type="protein sequence ID" value="MCA6074148.1"/>
    <property type="molecule type" value="Genomic_DNA"/>
</dbReference>
<reference evidence="2" key="1">
    <citation type="submission" date="2021-09" db="EMBL/GenBank/DDBJ databases">
        <title>Fulvivirga sp. isolated from coastal sediment.</title>
        <authorList>
            <person name="Yu H."/>
        </authorList>
    </citation>
    <scope>NUCLEOTIDE SEQUENCE</scope>
    <source>
        <strain evidence="2">1062</strain>
    </source>
</reference>
<sequence>MNISIEPVKITEEAAREVKNIMDNKNIPDGYALRIGVRGGKGCAGVNYYVGFDKQKDSDLRYESLGIPVLVNKAETMYLIGVTLDFYEGADARGFTFTSGDET</sequence>
<dbReference type="InterPro" id="IPR035903">
    <property type="entry name" value="HesB-like_dom_sf"/>
</dbReference>
<name>A0A9X1KV09_9BACT</name>
<dbReference type="Pfam" id="PF01521">
    <property type="entry name" value="Fe-S_biosyn"/>
    <property type="match status" value="1"/>
</dbReference>
<gene>
    <name evidence="2" type="ORF">LDX50_04675</name>
</gene>
<keyword evidence="3" id="KW-1185">Reference proteome</keyword>
<organism evidence="2 3">
    <name type="scientific">Fulvivirga sedimenti</name>
    <dbReference type="NCBI Taxonomy" id="2879465"/>
    <lineage>
        <taxon>Bacteria</taxon>
        <taxon>Pseudomonadati</taxon>
        <taxon>Bacteroidota</taxon>
        <taxon>Cytophagia</taxon>
        <taxon>Cytophagales</taxon>
        <taxon>Fulvivirgaceae</taxon>
        <taxon>Fulvivirga</taxon>
    </lineage>
</organism>
<evidence type="ECO:0000259" key="1">
    <source>
        <dbReference type="Pfam" id="PF01521"/>
    </source>
</evidence>